<feature type="compositionally biased region" description="Polar residues" evidence="1">
    <location>
        <begin position="13"/>
        <end position="22"/>
    </location>
</feature>
<reference evidence="2 3" key="1">
    <citation type="journal article" date="2018" name="Front. Plant Sci.">
        <title>Red Clover (Trifolium pratense) and Zigzag Clover (T. medium) - A Picture of Genomic Similarities and Differences.</title>
        <authorList>
            <person name="Dluhosova J."/>
            <person name="Istvanek J."/>
            <person name="Nedelnik J."/>
            <person name="Repkova J."/>
        </authorList>
    </citation>
    <scope>NUCLEOTIDE SEQUENCE [LARGE SCALE GENOMIC DNA]</scope>
    <source>
        <strain evidence="3">cv. 10/8</strain>
        <tissue evidence="2">Leaf</tissue>
    </source>
</reference>
<feature type="region of interest" description="Disordered" evidence="1">
    <location>
        <begin position="1"/>
        <end position="23"/>
    </location>
</feature>
<dbReference type="Proteomes" id="UP000265520">
    <property type="component" value="Unassembled WGS sequence"/>
</dbReference>
<comment type="caution">
    <text evidence="2">The sequence shown here is derived from an EMBL/GenBank/DDBJ whole genome shotgun (WGS) entry which is preliminary data.</text>
</comment>
<sequence>IRIHGSSAPDFNRNGQDSTVTVNPAGDVVSGGSLVGNGGEFFRASASKAAAELGRGSVVVDEFNVSDGEIIVDVGRGRFGGYGGGWGGGCGV</sequence>
<evidence type="ECO:0000256" key="1">
    <source>
        <dbReference type="SAM" id="MobiDB-lite"/>
    </source>
</evidence>
<protein>
    <submittedName>
        <fullName evidence="2">Uncharacterized protein</fullName>
    </submittedName>
</protein>
<dbReference type="AlphaFoldDB" id="A0A392Q4B3"/>
<accession>A0A392Q4B3</accession>
<name>A0A392Q4B3_9FABA</name>
<keyword evidence="3" id="KW-1185">Reference proteome</keyword>
<dbReference type="EMBL" id="LXQA010111594">
    <property type="protein sequence ID" value="MCI18737.1"/>
    <property type="molecule type" value="Genomic_DNA"/>
</dbReference>
<evidence type="ECO:0000313" key="3">
    <source>
        <dbReference type="Proteomes" id="UP000265520"/>
    </source>
</evidence>
<evidence type="ECO:0000313" key="2">
    <source>
        <dbReference type="EMBL" id="MCI18737.1"/>
    </source>
</evidence>
<organism evidence="2 3">
    <name type="scientific">Trifolium medium</name>
    <dbReference type="NCBI Taxonomy" id="97028"/>
    <lineage>
        <taxon>Eukaryota</taxon>
        <taxon>Viridiplantae</taxon>
        <taxon>Streptophyta</taxon>
        <taxon>Embryophyta</taxon>
        <taxon>Tracheophyta</taxon>
        <taxon>Spermatophyta</taxon>
        <taxon>Magnoliopsida</taxon>
        <taxon>eudicotyledons</taxon>
        <taxon>Gunneridae</taxon>
        <taxon>Pentapetalae</taxon>
        <taxon>rosids</taxon>
        <taxon>fabids</taxon>
        <taxon>Fabales</taxon>
        <taxon>Fabaceae</taxon>
        <taxon>Papilionoideae</taxon>
        <taxon>50 kb inversion clade</taxon>
        <taxon>NPAAA clade</taxon>
        <taxon>Hologalegina</taxon>
        <taxon>IRL clade</taxon>
        <taxon>Trifolieae</taxon>
        <taxon>Trifolium</taxon>
    </lineage>
</organism>
<proteinExistence type="predicted"/>
<feature type="non-terminal residue" evidence="2">
    <location>
        <position position="1"/>
    </location>
</feature>